<dbReference type="PANTHER" id="PTHR19211:SF6">
    <property type="entry name" value="BLL7188 PROTEIN"/>
    <property type="match status" value="1"/>
</dbReference>
<comment type="caution">
    <text evidence="6">The sequence shown here is derived from an EMBL/GenBank/DDBJ whole genome shotgun (WGS) entry which is preliminary data.</text>
</comment>
<feature type="domain" description="ABC transporter" evidence="5">
    <location>
        <begin position="3"/>
        <end position="208"/>
    </location>
</feature>
<organism evidence="6 7">
    <name type="scientific">Enorma phocaeensis</name>
    <dbReference type="NCBI Taxonomy" id="1871019"/>
    <lineage>
        <taxon>Bacteria</taxon>
        <taxon>Bacillati</taxon>
        <taxon>Actinomycetota</taxon>
        <taxon>Coriobacteriia</taxon>
        <taxon>Coriobacteriales</taxon>
        <taxon>Coriobacteriaceae</taxon>
        <taxon>Enorma</taxon>
    </lineage>
</organism>
<dbReference type="InterPro" id="IPR017871">
    <property type="entry name" value="ABC_transporter-like_CS"/>
</dbReference>
<dbReference type="EMBL" id="JAUDDZ010000003">
    <property type="protein sequence ID" value="MDM8274526.1"/>
    <property type="molecule type" value="Genomic_DNA"/>
</dbReference>
<dbReference type="Gene3D" id="3.40.50.300">
    <property type="entry name" value="P-loop containing nucleotide triphosphate hydrolases"/>
    <property type="match status" value="3"/>
</dbReference>
<dbReference type="Proteomes" id="UP001529421">
    <property type="component" value="Unassembled WGS sequence"/>
</dbReference>
<dbReference type="InterPro" id="IPR003593">
    <property type="entry name" value="AAA+_ATPase"/>
</dbReference>
<dbReference type="InterPro" id="IPR027417">
    <property type="entry name" value="P-loop_NTPase"/>
</dbReference>
<dbReference type="SMART" id="SM00382">
    <property type="entry name" value="AAA"/>
    <property type="match status" value="2"/>
</dbReference>
<dbReference type="PANTHER" id="PTHR19211">
    <property type="entry name" value="ATP-BINDING TRANSPORT PROTEIN-RELATED"/>
    <property type="match status" value="1"/>
</dbReference>
<dbReference type="CDD" id="cd03221">
    <property type="entry name" value="ABCF_EF-3"/>
    <property type="match status" value="2"/>
</dbReference>
<evidence type="ECO:0000256" key="1">
    <source>
        <dbReference type="ARBA" id="ARBA00022737"/>
    </source>
</evidence>
<reference evidence="7" key="1">
    <citation type="submission" date="2023-06" db="EMBL/GenBank/DDBJ databases">
        <title>Identification and characterization of horizontal gene transfer across gut microbiota members of farm animals based on homology search.</title>
        <authorList>
            <person name="Zeman M."/>
            <person name="Kubasova T."/>
            <person name="Jahodarova E."/>
            <person name="Nykrynova M."/>
            <person name="Rychlik I."/>
        </authorList>
    </citation>
    <scope>NUCLEOTIDE SEQUENCE [LARGE SCALE GENOMIC DNA]</scope>
    <source>
        <strain evidence="7">154_Feed</strain>
    </source>
</reference>
<keyword evidence="2" id="KW-0547">Nucleotide-binding</keyword>
<dbReference type="InterPro" id="IPR050611">
    <property type="entry name" value="ABCF"/>
</dbReference>
<protein>
    <submittedName>
        <fullName evidence="6">ATP-binding cassette domain-containing protein</fullName>
    </submittedName>
</protein>
<dbReference type="RefSeq" id="WP_289544547.1">
    <property type="nucleotide sequence ID" value="NZ_JAUDDZ010000003.1"/>
</dbReference>
<feature type="region of interest" description="Disordered" evidence="4">
    <location>
        <begin position="221"/>
        <end position="248"/>
    </location>
</feature>
<dbReference type="PROSITE" id="PS00211">
    <property type="entry name" value="ABC_TRANSPORTER_1"/>
    <property type="match status" value="1"/>
</dbReference>
<evidence type="ECO:0000313" key="6">
    <source>
        <dbReference type="EMBL" id="MDM8274526.1"/>
    </source>
</evidence>
<evidence type="ECO:0000256" key="4">
    <source>
        <dbReference type="SAM" id="MobiDB-lite"/>
    </source>
</evidence>
<keyword evidence="1" id="KW-0677">Repeat</keyword>
<evidence type="ECO:0000259" key="5">
    <source>
        <dbReference type="PROSITE" id="PS50893"/>
    </source>
</evidence>
<evidence type="ECO:0000313" key="7">
    <source>
        <dbReference type="Proteomes" id="UP001529421"/>
    </source>
</evidence>
<keyword evidence="3 6" id="KW-0067">ATP-binding</keyword>
<name>A0ABT7V7P3_9ACTN</name>
<dbReference type="PROSITE" id="PS50893">
    <property type="entry name" value="ABC_TRANSPORTER_2"/>
    <property type="match status" value="1"/>
</dbReference>
<sequence length="493" mass="53717">MQLALSGVTYAYPSSPEPILSNVSITFPQGWTGLLGDNGCGKTTLARIACGLIAPDRGAVTQGLFCVMCAQEADEPPEGLYDFAADYGRDARELRRVFRIEDDMPWRFDELSFGERKKLQIAVALWQRPDVLVADEPTNHLDVDARGQLVEALGRFRGIGILVSHDRELLDALAGRCVSFEPEGLVVRPGGYSAAHAQAELERASTLRERSAAKGELARLAAEKDRRAHEAARADGRRSKRRLDPKDKSARAKIDLAIFTGQDGARGRRSAQMDTHIAAAQARVEAAFVHKRYDGDLWMDAEPSPRKTVLHIPVATIPCGSGTLSIPELYVGNTDHIGVVGPNGAGKSTLLAHLRTLIAADLPVLDIPQELDPDRRRQVIKSVQALSSAERGQVLSTVAQLNSNPDRILEGERTSPGELRKLMLAVGMLSRPVLIVMDEPTNHLDLHSVEALERALSSYPGALVLVSHDRAFLSACTQRTWEVRHGAVTSTSH</sequence>
<dbReference type="SUPFAM" id="SSF52540">
    <property type="entry name" value="P-loop containing nucleoside triphosphate hydrolases"/>
    <property type="match status" value="2"/>
</dbReference>
<dbReference type="GO" id="GO:0005524">
    <property type="term" value="F:ATP binding"/>
    <property type="evidence" value="ECO:0007669"/>
    <property type="project" value="UniProtKB-KW"/>
</dbReference>
<evidence type="ECO:0000256" key="2">
    <source>
        <dbReference type="ARBA" id="ARBA00022741"/>
    </source>
</evidence>
<proteinExistence type="predicted"/>
<evidence type="ECO:0000256" key="3">
    <source>
        <dbReference type="ARBA" id="ARBA00022840"/>
    </source>
</evidence>
<gene>
    <name evidence="6" type="ORF">QUW28_03265</name>
</gene>
<accession>A0ABT7V7P3</accession>
<dbReference type="Pfam" id="PF00005">
    <property type="entry name" value="ABC_tran"/>
    <property type="match status" value="2"/>
</dbReference>
<keyword evidence="7" id="KW-1185">Reference proteome</keyword>
<dbReference type="InterPro" id="IPR003439">
    <property type="entry name" value="ABC_transporter-like_ATP-bd"/>
</dbReference>